<dbReference type="GO" id="GO:0005524">
    <property type="term" value="F:ATP binding"/>
    <property type="evidence" value="ECO:0007669"/>
    <property type="project" value="UniProtKB-KW"/>
</dbReference>
<dbReference type="InterPro" id="IPR003593">
    <property type="entry name" value="AAA+_ATPase"/>
</dbReference>
<dbReference type="Gene3D" id="3.40.50.300">
    <property type="entry name" value="P-loop containing nucleotide triphosphate hydrolases"/>
    <property type="match status" value="2"/>
</dbReference>
<dbReference type="PANTHER" id="PTHR43776">
    <property type="entry name" value="TRANSPORT ATP-BINDING PROTEIN"/>
    <property type="match status" value="1"/>
</dbReference>
<comment type="similarity">
    <text evidence="2">Belongs to the ABC transporter superfamily.</text>
</comment>
<protein>
    <submittedName>
        <fullName evidence="7">Dipeptide ABC transporter ATP-binding protein</fullName>
    </submittedName>
</protein>
<dbReference type="NCBIfam" id="NF008453">
    <property type="entry name" value="PRK11308.1"/>
    <property type="match status" value="2"/>
</dbReference>
<sequence>MTIHSKTVGETLVKVEDLKVTATTDSGRKIEILKGVSFDVRRGEVLALIGESGSGKTTIALSLLAYARSGCHFSGGRVLLNGKDLMTLSEKERQKLRGNTVSYVPQSAAASFNPSKKIMDQVVEVAEIHGILDKAAARQKAIGLFRSLSLPSPDTIGDRYPHQVSGGQLQRLAAAMALIGDPELVVFDEPTTALDVTTQIEVLKAFKSAILDRGMTGVYVSHDLAVVAQISDRIIVLKDGEVQEAGETEQIVGAPAHPYTQALISAFEPVEAEPAGSRPASSAVLEMRDVVAGYGNVKSDGKPHIVAVDGVSLTLQRGHSLGVIGESGCGKSTLLRVAAGLLPAASGDCVLDGRPLRPQVDARGKDELRKMQIVFQLADTALNPAQTVGNIIGRPLTFYHGMKGEARDSRVIELLDMVRMPAQFRHRLPRELSGGQRQRVNLARALAAKPDVLLCDEITSALDTVVAAKVLELLKELQRELQLSYLFVSHDIHTVQSLCDEVMVMFGGRKLETFAAADLHAEARHPYTKLLASSLPTLDPTWLDNLKQDPELVRKFAHA</sequence>
<name>A0A6A8ABG5_9HYPH</name>
<feature type="domain" description="ABC transporter" evidence="6">
    <location>
        <begin position="285"/>
        <end position="532"/>
    </location>
</feature>
<dbReference type="CDD" id="cd03257">
    <property type="entry name" value="ABC_NikE_OppD_transporters"/>
    <property type="match status" value="2"/>
</dbReference>
<comment type="caution">
    <text evidence="7">The sequence shown here is derived from an EMBL/GenBank/DDBJ whole genome shotgun (WGS) entry which is preliminary data.</text>
</comment>
<dbReference type="InterPro" id="IPR027417">
    <property type="entry name" value="P-loop_NTPase"/>
</dbReference>
<dbReference type="AlphaFoldDB" id="A0A6A8ABG5"/>
<dbReference type="PANTHER" id="PTHR43776:SF8">
    <property type="entry name" value="ABC TRANSPORTER, ATP-BINDING PROTEIN"/>
    <property type="match status" value="1"/>
</dbReference>
<dbReference type="InterPro" id="IPR003439">
    <property type="entry name" value="ABC_transporter-like_ATP-bd"/>
</dbReference>
<dbReference type="GO" id="GO:0055085">
    <property type="term" value="P:transmembrane transport"/>
    <property type="evidence" value="ECO:0007669"/>
    <property type="project" value="UniProtKB-ARBA"/>
</dbReference>
<proteinExistence type="inferred from homology"/>
<evidence type="ECO:0000259" key="6">
    <source>
        <dbReference type="PROSITE" id="PS50893"/>
    </source>
</evidence>
<evidence type="ECO:0000313" key="7">
    <source>
        <dbReference type="EMBL" id="MQY47020.1"/>
    </source>
</evidence>
<keyword evidence="3" id="KW-0813">Transport</keyword>
<dbReference type="PROSITE" id="PS00211">
    <property type="entry name" value="ABC_TRANSPORTER_1"/>
    <property type="match status" value="1"/>
</dbReference>
<gene>
    <name evidence="7" type="ORF">GAO09_13360</name>
</gene>
<evidence type="ECO:0000256" key="1">
    <source>
        <dbReference type="ARBA" id="ARBA00004417"/>
    </source>
</evidence>
<organism evidence="7 8">
    <name type="scientific">Endobacterium cereale</name>
    <dbReference type="NCBI Taxonomy" id="2663029"/>
    <lineage>
        <taxon>Bacteria</taxon>
        <taxon>Pseudomonadati</taxon>
        <taxon>Pseudomonadota</taxon>
        <taxon>Alphaproteobacteria</taxon>
        <taxon>Hyphomicrobiales</taxon>
        <taxon>Rhizobiaceae</taxon>
        <taxon>Endobacterium</taxon>
    </lineage>
</organism>
<evidence type="ECO:0000313" key="8">
    <source>
        <dbReference type="Proteomes" id="UP000435138"/>
    </source>
</evidence>
<comment type="subcellular location">
    <subcellularLocation>
        <location evidence="1">Cell inner membrane</location>
        <topology evidence="1">Peripheral membrane protein</topology>
    </subcellularLocation>
</comment>
<dbReference type="GO" id="GO:0015833">
    <property type="term" value="P:peptide transport"/>
    <property type="evidence" value="ECO:0007669"/>
    <property type="project" value="InterPro"/>
</dbReference>
<keyword evidence="5 7" id="KW-0067">ATP-binding</keyword>
<evidence type="ECO:0000256" key="5">
    <source>
        <dbReference type="ARBA" id="ARBA00022840"/>
    </source>
</evidence>
<dbReference type="FunFam" id="3.40.50.300:FF:002585">
    <property type="entry name" value="Glutathione import ATP-binding protein GsiA"/>
    <property type="match status" value="1"/>
</dbReference>
<dbReference type="GO" id="GO:0016887">
    <property type="term" value="F:ATP hydrolysis activity"/>
    <property type="evidence" value="ECO:0007669"/>
    <property type="project" value="InterPro"/>
</dbReference>
<dbReference type="SMART" id="SM00382">
    <property type="entry name" value="AAA"/>
    <property type="match status" value="2"/>
</dbReference>
<dbReference type="Pfam" id="PF00005">
    <property type="entry name" value="ABC_tran"/>
    <property type="match status" value="2"/>
</dbReference>
<evidence type="ECO:0000256" key="4">
    <source>
        <dbReference type="ARBA" id="ARBA00022741"/>
    </source>
</evidence>
<dbReference type="Pfam" id="PF08352">
    <property type="entry name" value="oligo_HPY"/>
    <property type="match status" value="2"/>
</dbReference>
<dbReference type="SUPFAM" id="SSF52540">
    <property type="entry name" value="P-loop containing nucleoside triphosphate hydrolases"/>
    <property type="match status" value="2"/>
</dbReference>
<feature type="domain" description="ABC transporter" evidence="6">
    <location>
        <begin position="13"/>
        <end position="264"/>
    </location>
</feature>
<dbReference type="Proteomes" id="UP000435138">
    <property type="component" value="Unassembled WGS sequence"/>
</dbReference>
<keyword evidence="4" id="KW-0547">Nucleotide-binding</keyword>
<dbReference type="InterPro" id="IPR017871">
    <property type="entry name" value="ABC_transporter-like_CS"/>
</dbReference>
<accession>A0A6A8ABG5</accession>
<reference evidence="7 8" key="1">
    <citation type="submission" date="2019-11" db="EMBL/GenBank/DDBJ databases">
        <title>Genome analysis of Rhizobacterium cereale a novel genus and species isolated from maize roots in North Spain.</title>
        <authorList>
            <person name="Menendez E."/>
            <person name="Flores-Felix J.D."/>
            <person name="Ramirez-Bahena M.-H."/>
            <person name="Igual J.M."/>
            <person name="Garcia-Fraile P."/>
            <person name="Peix A."/>
            <person name="Velazquez E."/>
        </authorList>
    </citation>
    <scope>NUCLEOTIDE SEQUENCE [LARGE SCALE GENOMIC DNA]</scope>
    <source>
        <strain evidence="7 8">RZME27</strain>
    </source>
</reference>
<evidence type="ECO:0000256" key="3">
    <source>
        <dbReference type="ARBA" id="ARBA00022448"/>
    </source>
</evidence>
<dbReference type="EMBL" id="WIXI01000043">
    <property type="protein sequence ID" value="MQY47020.1"/>
    <property type="molecule type" value="Genomic_DNA"/>
</dbReference>
<dbReference type="RefSeq" id="WP_153354498.1">
    <property type="nucleotide sequence ID" value="NZ_JAYKOO010000002.1"/>
</dbReference>
<evidence type="ECO:0000256" key="2">
    <source>
        <dbReference type="ARBA" id="ARBA00005417"/>
    </source>
</evidence>
<dbReference type="InterPro" id="IPR050319">
    <property type="entry name" value="ABC_transp_ATP-bind"/>
</dbReference>
<keyword evidence="8" id="KW-1185">Reference proteome</keyword>
<dbReference type="PROSITE" id="PS50893">
    <property type="entry name" value="ABC_TRANSPORTER_2"/>
    <property type="match status" value="2"/>
</dbReference>
<dbReference type="GO" id="GO:0005886">
    <property type="term" value="C:plasma membrane"/>
    <property type="evidence" value="ECO:0007669"/>
    <property type="project" value="UniProtKB-SubCell"/>
</dbReference>
<dbReference type="InterPro" id="IPR013563">
    <property type="entry name" value="Oligopep_ABC_C"/>
</dbReference>